<dbReference type="InterPro" id="IPR038729">
    <property type="entry name" value="Rad50/SbcC_AAA"/>
</dbReference>
<feature type="coiled-coil region" evidence="6">
    <location>
        <begin position="340"/>
        <end position="416"/>
    </location>
</feature>
<keyword evidence="4 6" id="KW-0234">DNA repair</keyword>
<reference evidence="9 10" key="1">
    <citation type="submission" date="2023-06" db="EMBL/GenBank/DDBJ databases">
        <title>Genome sequence of Methanimicrococcus sp. At1.</title>
        <authorList>
            <person name="Protasov E."/>
            <person name="Platt K."/>
            <person name="Poehlein A."/>
            <person name="Daniel R."/>
            <person name="Brune A."/>
        </authorList>
    </citation>
    <scope>NUCLEOTIDE SEQUENCE [LARGE SCALE GENOMIC DNA]</scope>
    <source>
        <strain evidence="9 10">At1</strain>
    </source>
</reference>
<feature type="region of interest" description="Disordered" evidence="7">
    <location>
        <begin position="310"/>
        <end position="339"/>
    </location>
</feature>
<feature type="binding site" evidence="6">
    <location>
        <position position="670"/>
    </location>
    <ligand>
        <name>Zn(2+)</name>
        <dbReference type="ChEBI" id="CHEBI:29105"/>
    </ligand>
</feature>
<dbReference type="InterPro" id="IPR022982">
    <property type="entry name" value="Rad50_ATPase_archaeal"/>
</dbReference>
<evidence type="ECO:0000313" key="10">
    <source>
        <dbReference type="Proteomes" id="UP001272052"/>
    </source>
</evidence>
<dbReference type="Pfam" id="PF13476">
    <property type="entry name" value="AAA_23"/>
    <property type="match status" value="1"/>
</dbReference>
<proteinExistence type="inferred from homology"/>
<evidence type="ECO:0000259" key="8">
    <source>
        <dbReference type="Pfam" id="PF13476"/>
    </source>
</evidence>
<feature type="binding site" evidence="6">
    <location>
        <position position="141"/>
    </location>
    <ligand>
        <name>ATP</name>
        <dbReference type="ChEBI" id="CHEBI:30616"/>
    </ligand>
</feature>
<feature type="coiled-coil region" evidence="6">
    <location>
        <begin position="722"/>
        <end position="770"/>
    </location>
</feature>
<dbReference type="HAMAP" id="MF_00449">
    <property type="entry name" value="RAD50"/>
    <property type="match status" value="1"/>
</dbReference>
<keyword evidence="10" id="KW-1185">Reference proteome</keyword>
<evidence type="ECO:0000256" key="6">
    <source>
        <dbReference type="HAMAP-Rule" id="MF_00449"/>
    </source>
</evidence>
<dbReference type="PANTHER" id="PTHR32114">
    <property type="entry name" value="ABC TRANSPORTER ABCH.3"/>
    <property type="match status" value="1"/>
</dbReference>
<name>A0ABU3VNC0_9EURY</name>
<feature type="binding site" evidence="6">
    <location>
        <position position="673"/>
    </location>
    <ligand>
        <name>Zn(2+)</name>
        <dbReference type="ChEBI" id="CHEBI:29105"/>
    </ligand>
</feature>
<dbReference type="Proteomes" id="UP001272052">
    <property type="component" value="Unassembled WGS sequence"/>
</dbReference>
<feature type="binding site" evidence="6">
    <location>
        <position position="12"/>
    </location>
    <ligand>
        <name>ATP</name>
        <dbReference type="ChEBI" id="CHEBI:30616"/>
    </ligand>
</feature>
<evidence type="ECO:0000256" key="7">
    <source>
        <dbReference type="SAM" id="MobiDB-lite"/>
    </source>
</evidence>
<accession>A0ABU3VNC0</accession>
<feature type="binding site" evidence="6">
    <location>
        <begin position="32"/>
        <end position="38"/>
    </location>
    <ligand>
        <name>ATP</name>
        <dbReference type="ChEBI" id="CHEBI:30616"/>
    </ligand>
</feature>
<dbReference type="SUPFAM" id="SSF52540">
    <property type="entry name" value="P-loop containing nucleoside triphosphate hydrolases"/>
    <property type="match status" value="2"/>
</dbReference>
<comment type="similarity">
    <text evidence="5">Belongs to the Sph1/Sph2 family.</text>
</comment>
<feature type="coiled-coil region" evidence="6">
    <location>
        <begin position="927"/>
        <end position="984"/>
    </location>
</feature>
<feature type="domain" description="Rad50/SbcC-type AAA" evidence="8">
    <location>
        <begin position="6"/>
        <end position="206"/>
    </location>
</feature>
<keyword evidence="2 6" id="KW-0378">Hydrolase</keyword>
<comment type="domain">
    <text evidence="6">The two conserved Cys that bind zinc constitute the zinc-hook, which separates the large intramolecular coiled coil regions. The 2 Cys residues coordinate one molecule of zinc with the help of the 2 Cys residues of the zinc-hook of another Rad50 molecule, thereby forming a V-shaped homodimer.</text>
</comment>
<evidence type="ECO:0000313" key="9">
    <source>
        <dbReference type="EMBL" id="MDV0444904.1"/>
    </source>
</evidence>
<evidence type="ECO:0000256" key="5">
    <source>
        <dbReference type="ARBA" id="ARBA00049666"/>
    </source>
</evidence>
<feature type="coiled-coil region" evidence="6">
    <location>
        <begin position="527"/>
        <end position="579"/>
    </location>
</feature>
<evidence type="ECO:0000256" key="4">
    <source>
        <dbReference type="ARBA" id="ARBA00023204"/>
    </source>
</evidence>
<dbReference type="Gene3D" id="3.40.50.300">
    <property type="entry name" value="P-loop containing nucleotide triphosphate hydrolases"/>
    <property type="match status" value="2"/>
</dbReference>
<gene>
    <name evidence="9" type="primary">smc_2</name>
    <name evidence="6" type="synonym">rad50</name>
    <name evidence="9" type="ORF">MmiAt1_04500</name>
</gene>
<comment type="caution">
    <text evidence="6">Lacks conserved residue(s) required for the propagation of feature annotation.</text>
</comment>
<keyword evidence="1 6" id="KW-0227">DNA damage</keyword>
<comment type="function">
    <text evidence="6">Part of the Rad50/Mre11 complex, which is involved in the early steps of DNA double-strand break (DSB) repair. The complex may facilitate opening of the processed DNA ends to aid in the recruitment of HerA and NurA. Rad50 controls the balance between DNA end bridging and DNA resection via ATP-dependent structural rearrangements of the Rad50/Mre11 complex.</text>
</comment>
<dbReference type="RefSeq" id="WP_318785313.1">
    <property type="nucleotide sequence ID" value="NZ_JAWDKC010000011.1"/>
</dbReference>
<keyword evidence="6" id="KW-0067">ATP-binding</keyword>
<sequence length="1191" mass="133214">MKFKHLHIENIRSYEKLDLDFTDGVTVISGVNGSGKSSILEACFMAIFGGEVLANTSLKIADMMRKDSSKAVIVLDFEHGGDDYQIEQNYKATKTGAGNSKSVLRKNGEIIAEQTKNTYDAVQKLLNMDEKNFQNCAYIRQGEIDALINAKPKDRQQMIDDLLRLGKLEEYRERAHNSKTAVSRVLRSENERKAELQSRIEQLRSKNLHEELNRRREAVEKLTAAVSLKNEEKTRLSNELTLLESKLKEMENTRKEIENLKTESSDLSRKCDEEISKREKMMDEILTAEKQIAESAAVSEKLRTEINSGLFGASGSSGTPDAPGLSGATGSSGTSGIESVSKINENNENAGAVLKQIKEDENAAREKKHALSGKAEIIAVNKKTLENDILKKENEIAEIQKNISELNSAIETQAEKIAAANASVEGGFSKAGVERTAFLNLFDELFGEIKEELEKEPPADSQAPKESESNEKDCISGVCDISFYSNVVKIEELPLPSDEQAWKTLISDLENLEEYIEQKVRAEEGKITEEERKKASISGESEEKEKNVKAFEKDLLRLEEDKETVLLNLKNENAEFEKKKNLVSDYTALIEMHSAKRLEKIKTVAVLKETVPPSRYSLNDISAEDIRGAQTFIAARKEELISESSGLKSRDTEIQKSAARKEELLKAGKCPTCGQEVTADTVHPAHEAADESRQRTEMADRLKEIEKLKRETDMQAGVLNEISEIDENIRKIQAEMNTFRAEEKGKSEMIEKLRKDLTDIEEQKTALNARKLENSILYEAGRKDLEKIDQRLSGMKAGYARNLEKLRLISEREKEFSNTANSILLAYKTLEGDRKLNEDSQKRLKDSEASKDESKKAADILKADLGTAAAEEIKAKEEEAKAAAVLAGISELREKVENLIGFVTVRDRLKAGLDGKKTTLAAIDEAVDRFKTQISEKEIKARSLLEKISGSDAADTGMTFAEKQKNLADQIRAVSLSIEDLESKKSGVMEQIGQYRGEISVLADCEKSNDVLRNKIQFLAYVSEDVSVLEEMYLRIRSEMRSKNIEALDQLLNEMFEFIYSNNAYSHLELDSDYNLKVHEKDGSVLEPKQLSGGERAIFNLALRCAIYRLLSLGFGENSTGKTSLPPLIFDEPTVFLDSGHVRQLIKLIEHMREDGVGQIIVVSHDESLIDSADVNFKIEKDPLTNASSVV</sequence>
<organism evidence="9 10">
    <name type="scientific">Methanimicrococcus hacksteinii</name>
    <dbReference type="NCBI Taxonomy" id="3028293"/>
    <lineage>
        <taxon>Archaea</taxon>
        <taxon>Methanobacteriati</taxon>
        <taxon>Methanobacteriota</taxon>
        <taxon>Stenosarchaea group</taxon>
        <taxon>Methanomicrobia</taxon>
        <taxon>Methanosarcinales</taxon>
        <taxon>Methanosarcinaceae</taxon>
        <taxon>Methanimicrococcus</taxon>
    </lineage>
</organism>
<keyword evidence="3 6" id="KW-0175">Coiled coil</keyword>
<dbReference type="InterPro" id="IPR027417">
    <property type="entry name" value="P-loop_NTPase"/>
</dbReference>
<keyword evidence="6" id="KW-0862">Zinc</keyword>
<dbReference type="Gene3D" id="1.10.287.510">
    <property type="entry name" value="Helix hairpin bin"/>
    <property type="match status" value="1"/>
</dbReference>
<evidence type="ECO:0000256" key="1">
    <source>
        <dbReference type="ARBA" id="ARBA00022763"/>
    </source>
</evidence>
<feature type="coiled-coil region" evidence="6">
    <location>
        <begin position="186"/>
        <end position="277"/>
    </location>
</feature>
<comment type="caution">
    <text evidence="9">The sequence shown here is derived from an EMBL/GenBank/DDBJ whole genome shotgun (WGS) entry which is preliminary data.</text>
</comment>
<dbReference type="PANTHER" id="PTHR32114:SF2">
    <property type="entry name" value="ABC TRANSPORTER ABCH.3"/>
    <property type="match status" value="1"/>
</dbReference>
<comment type="similarity">
    <text evidence="6">Belongs to the SMC family. RAD50 subfamily.</text>
</comment>
<comment type="cofactor">
    <cofactor evidence="6">
        <name>Zn(2+)</name>
        <dbReference type="ChEBI" id="CHEBI:29105"/>
    </cofactor>
    <text evidence="6">Binds 1 zinc ion per homodimer.</text>
</comment>
<comment type="subunit">
    <text evidence="6">Homodimer. Forms a heterotetramer composed of two Mre11 subunits and two Rad50 subunits.</text>
</comment>
<keyword evidence="6" id="KW-0479">Metal-binding</keyword>
<feature type="compositionally biased region" description="Low complexity" evidence="7">
    <location>
        <begin position="324"/>
        <end position="339"/>
    </location>
</feature>
<protein>
    <recommendedName>
        <fullName evidence="6">DNA double-strand break repair Rad50 ATPase</fullName>
    </recommendedName>
</protein>
<dbReference type="EMBL" id="JAWDKC010000011">
    <property type="protein sequence ID" value="MDV0444904.1"/>
    <property type="molecule type" value="Genomic_DNA"/>
</dbReference>
<evidence type="ECO:0000256" key="3">
    <source>
        <dbReference type="ARBA" id="ARBA00023054"/>
    </source>
</evidence>
<evidence type="ECO:0000256" key="2">
    <source>
        <dbReference type="ARBA" id="ARBA00022801"/>
    </source>
</evidence>
<keyword evidence="6" id="KW-0547">Nucleotide-binding</keyword>